<reference evidence="8 9" key="1">
    <citation type="submission" date="2020-09" db="EMBL/GenBank/DDBJ databases">
        <title>De no assembly of potato wild relative species, Solanum commersonii.</title>
        <authorList>
            <person name="Cho K."/>
        </authorList>
    </citation>
    <scope>NUCLEOTIDE SEQUENCE [LARGE SCALE GENOMIC DNA]</scope>
    <source>
        <strain evidence="8">LZ3.2</strain>
        <tissue evidence="8">Leaf</tissue>
    </source>
</reference>
<keyword evidence="2 6" id="KW-0805">Transcription regulation</keyword>
<gene>
    <name evidence="8" type="ORF">H5410_009548</name>
</gene>
<dbReference type="OrthoDB" id="5318at2759"/>
<evidence type="ECO:0000256" key="6">
    <source>
        <dbReference type="RuleBase" id="RU003796"/>
    </source>
</evidence>
<evidence type="ECO:0000256" key="1">
    <source>
        <dbReference type="ARBA" id="ARBA00010940"/>
    </source>
</evidence>
<keyword evidence="9" id="KW-1185">Reference proteome</keyword>
<dbReference type="FunFam" id="1.10.10.10:FF:000295">
    <property type="entry name" value="E2F transcription factor-like E2FE"/>
    <property type="match status" value="1"/>
</dbReference>
<sequence>KVLFEYPDCSILDLICKSGKESTTPLLKGSGFGKTSSYIATPEINSTRPNDGEFNPFVDCRLRFGVIDNMRPFKSSLLLLLQPLFFVPLQPEMTPKVGATLPTTNASHPSNSCLEIGQGVDQASINGQDESVTIIPPAETQPSVQILVEYPNLATSIQYGISSLPVIACNHSDVKEKGEGKTSGSRKIDNRKEKSLMILAQNFVKLFHCSDVDLISLDKAASTLLGDVHDPMAMKNALYDFANVFVSMNLIEKIHSPDNGKPVFRWIARKENLGVWVPCSC</sequence>
<dbReference type="GO" id="GO:0000981">
    <property type="term" value="F:DNA-binding transcription factor activity, RNA polymerase II-specific"/>
    <property type="evidence" value="ECO:0007669"/>
    <property type="project" value="TreeGrafter"/>
</dbReference>
<comment type="similarity">
    <text evidence="1 6">Belongs to the E2F/DP family.</text>
</comment>
<dbReference type="GO" id="GO:0090575">
    <property type="term" value="C:RNA polymerase II transcription regulator complex"/>
    <property type="evidence" value="ECO:0007669"/>
    <property type="project" value="TreeGrafter"/>
</dbReference>
<keyword evidence="5" id="KW-0131">Cell cycle</keyword>
<dbReference type="InterPro" id="IPR003316">
    <property type="entry name" value="E2F_WHTH_DNA-bd_dom"/>
</dbReference>
<comment type="subcellular location">
    <subcellularLocation>
        <location evidence="6">Nucleus</location>
    </subcellularLocation>
</comment>
<dbReference type="AlphaFoldDB" id="A0A9J6AJV9"/>
<dbReference type="Pfam" id="PF02319">
    <property type="entry name" value="WHD_E2F_TDP"/>
    <property type="match status" value="1"/>
</dbReference>
<feature type="non-terminal residue" evidence="8">
    <location>
        <position position="281"/>
    </location>
</feature>
<dbReference type="InterPro" id="IPR036388">
    <property type="entry name" value="WH-like_DNA-bd_sf"/>
</dbReference>
<keyword evidence="6" id="KW-0539">Nucleus</keyword>
<evidence type="ECO:0000259" key="7">
    <source>
        <dbReference type="SMART" id="SM01372"/>
    </source>
</evidence>
<dbReference type="PANTHER" id="PTHR12081">
    <property type="entry name" value="TRANSCRIPTION FACTOR E2F"/>
    <property type="match status" value="1"/>
</dbReference>
<protein>
    <recommendedName>
        <fullName evidence="7">E2F/DP family winged-helix DNA-binding domain-containing protein</fullName>
    </recommendedName>
</protein>
<dbReference type="SMART" id="SM01372">
    <property type="entry name" value="E2F_TDP"/>
    <property type="match status" value="1"/>
</dbReference>
<dbReference type="InterPro" id="IPR015633">
    <property type="entry name" value="E2F"/>
</dbReference>
<keyword evidence="3 6" id="KW-0238">DNA-binding</keyword>
<dbReference type="PANTHER" id="PTHR12081:SF99">
    <property type="entry name" value="E2F TRANSCRIPTION FACTOR-LIKE E2FF ISOFORM X1"/>
    <property type="match status" value="1"/>
</dbReference>
<evidence type="ECO:0000313" key="8">
    <source>
        <dbReference type="EMBL" id="KAG5624330.1"/>
    </source>
</evidence>
<evidence type="ECO:0000256" key="3">
    <source>
        <dbReference type="ARBA" id="ARBA00023125"/>
    </source>
</evidence>
<evidence type="ECO:0000256" key="4">
    <source>
        <dbReference type="ARBA" id="ARBA00023163"/>
    </source>
</evidence>
<accession>A0A9J6AJV9</accession>
<organism evidence="8 9">
    <name type="scientific">Solanum commersonii</name>
    <name type="common">Commerson's wild potato</name>
    <name type="synonym">Commerson's nightshade</name>
    <dbReference type="NCBI Taxonomy" id="4109"/>
    <lineage>
        <taxon>Eukaryota</taxon>
        <taxon>Viridiplantae</taxon>
        <taxon>Streptophyta</taxon>
        <taxon>Embryophyta</taxon>
        <taxon>Tracheophyta</taxon>
        <taxon>Spermatophyta</taxon>
        <taxon>Magnoliopsida</taxon>
        <taxon>eudicotyledons</taxon>
        <taxon>Gunneridae</taxon>
        <taxon>Pentapetalae</taxon>
        <taxon>asterids</taxon>
        <taxon>lamiids</taxon>
        <taxon>Solanales</taxon>
        <taxon>Solanaceae</taxon>
        <taxon>Solanoideae</taxon>
        <taxon>Solaneae</taxon>
        <taxon>Solanum</taxon>
    </lineage>
</organism>
<dbReference type="Gene3D" id="1.10.10.10">
    <property type="entry name" value="Winged helix-like DNA-binding domain superfamily/Winged helix DNA-binding domain"/>
    <property type="match status" value="1"/>
</dbReference>
<evidence type="ECO:0000313" key="9">
    <source>
        <dbReference type="Proteomes" id="UP000824120"/>
    </source>
</evidence>
<name>A0A9J6AJV9_SOLCO</name>
<proteinExistence type="inferred from homology"/>
<dbReference type="EMBL" id="JACXVP010000002">
    <property type="protein sequence ID" value="KAG5624330.1"/>
    <property type="molecule type" value="Genomic_DNA"/>
</dbReference>
<evidence type="ECO:0000256" key="5">
    <source>
        <dbReference type="ARBA" id="ARBA00023306"/>
    </source>
</evidence>
<dbReference type="Proteomes" id="UP000824120">
    <property type="component" value="Chromosome 2"/>
</dbReference>
<feature type="domain" description="E2F/DP family winged-helix DNA-binding" evidence="7">
    <location>
        <begin position="191"/>
        <end position="268"/>
    </location>
</feature>
<comment type="caution">
    <text evidence="8">The sequence shown here is derived from an EMBL/GenBank/DDBJ whole genome shotgun (WGS) entry which is preliminary data.</text>
</comment>
<dbReference type="InterPro" id="IPR036390">
    <property type="entry name" value="WH_DNA-bd_sf"/>
</dbReference>
<dbReference type="SUPFAM" id="SSF46785">
    <property type="entry name" value="Winged helix' DNA-binding domain"/>
    <property type="match status" value="1"/>
</dbReference>
<keyword evidence="4 6" id="KW-0804">Transcription</keyword>
<dbReference type="GO" id="GO:0000978">
    <property type="term" value="F:RNA polymerase II cis-regulatory region sequence-specific DNA binding"/>
    <property type="evidence" value="ECO:0007669"/>
    <property type="project" value="InterPro"/>
</dbReference>
<evidence type="ECO:0000256" key="2">
    <source>
        <dbReference type="ARBA" id="ARBA00023015"/>
    </source>
</evidence>